<dbReference type="GO" id="GO:0043023">
    <property type="term" value="F:ribosomal large subunit binding"/>
    <property type="evidence" value="ECO:0007669"/>
    <property type="project" value="InterPro"/>
</dbReference>
<dbReference type="Proteomes" id="UP000775213">
    <property type="component" value="Unassembled WGS sequence"/>
</dbReference>
<dbReference type="EMBL" id="JAGFBR010000006">
    <property type="protein sequence ID" value="KAH0465986.1"/>
    <property type="molecule type" value="Genomic_DNA"/>
</dbReference>
<accession>A0AAV7HAR5</accession>
<dbReference type="AlphaFoldDB" id="A0AAV7HAR5"/>
<protein>
    <recommendedName>
        <fullName evidence="1">60S ribosomal export protein NMD3 SH3 domain-containing protein</fullName>
    </recommendedName>
</protein>
<dbReference type="PANTHER" id="PTHR12746:SF2">
    <property type="entry name" value="60S RIBOSOMAL EXPORT PROTEIN NMD3"/>
    <property type="match status" value="1"/>
</dbReference>
<name>A0AAV7HAR5_DENCH</name>
<sequence>MLPLFTTGSAIAAFNYRAPRSRELLTFFLRHLKPLTHHICIIIAEFMWIEPHSKRIKLLLYVQREALNGAILEKFHLIEFTQYDNLYESCSRFNPILTSGLSQFSYVSMFSIITPSSIWSNSFFIMVATTQTLRIKEADRDKQLVSHDSKSNTYNFKHTFSVEIYPICREDLICLPPKVVSTLCNLGLVMLCIKVSNSIVLLDPFTLRYA</sequence>
<dbReference type="GO" id="GO:0005737">
    <property type="term" value="C:cytoplasm"/>
    <property type="evidence" value="ECO:0007669"/>
    <property type="project" value="TreeGrafter"/>
</dbReference>
<keyword evidence="3" id="KW-1185">Reference proteome</keyword>
<dbReference type="Pfam" id="PF21193">
    <property type="entry name" value="NMD_SH3"/>
    <property type="match status" value="1"/>
</dbReference>
<dbReference type="InterPro" id="IPR048899">
    <property type="entry name" value="NMD_SH3"/>
</dbReference>
<evidence type="ECO:0000313" key="2">
    <source>
        <dbReference type="EMBL" id="KAH0465986.1"/>
    </source>
</evidence>
<dbReference type="GO" id="GO:0000055">
    <property type="term" value="P:ribosomal large subunit export from nucleus"/>
    <property type="evidence" value="ECO:0007669"/>
    <property type="project" value="TreeGrafter"/>
</dbReference>
<feature type="domain" description="60S ribosomal export protein NMD3 SH3" evidence="1">
    <location>
        <begin position="167"/>
        <end position="209"/>
    </location>
</feature>
<organism evidence="2 3">
    <name type="scientific">Dendrobium chrysotoxum</name>
    <name type="common">Orchid</name>
    <dbReference type="NCBI Taxonomy" id="161865"/>
    <lineage>
        <taxon>Eukaryota</taxon>
        <taxon>Viridiplantae</taxon>
        <taxon>Streptophyta</taxon>
        <taxon>Embryophyta</taxon>
        <taxon>Tracheophyta</taxon>
        <taxon>Spermatophyta</taxon>
        <taxon>Magnoliopsida</taxon>
        <taxon>Liliopsida</taxon>
        <taxon>Asparagales</taxon>
        <taxon>Orchidaceae</taxon>
        <taxon>Epidendroideae</taxon>
        <taxon>Malaxideae</taxon>
        <taxon>Dendrobiinae</taxon>
        <taxon>Dendrobium</taxon>
    </lineage>
</organism>
<dbReference type="GO" id="GO:0005634">
    <property type="term" value="C:nucleus"/>
    <property type="evidence" value="ECO:0007669"/>
    <property type="project" value="TreeGrafter"/>
</dbReference>
<comment type="caution">
    <text evidence="2">The sequence shown here is derived from an EMBL/GenBank/DDBJ whole genome shotgun (WGS) entry which is preliminary data.</text>
</comment>
<dbReference type="PANTHER" id="PTHR12746">
    <property type="entry name" value="NONSENSE-MEDIATED MRNA DECAY PROTEIN 3"/>
    <property type="match status" value="1"/>
</dbReference>
<evidence type="ECO:0000259" key="1">
    <source>
        <dbReference type="Pfam" id="PF21193"/>
    </source>
</evidence>
<dbReference type="InterPro" id="IPR039768">
    <property type="entry name" value="Nmd3"/>
</dbReference>
<reference evidence="2 3" key="1">
    <citation type="journal article" date="2021" name="Hortic Res">
        <title>Chromosome-scale assembly of the Dendrobium chrysotoxum genome enhances the understanding of orchid evolution.</title>
        <authorList>
            <person name="Zhang Y."/>
            <person name="Zhang G.Q."/>
            <person name="Zhang D."/>
            <person name="Liu X.D."/>
            <person name="Xu X.Y."/>
            <person name="Sun W.H."/>
            <person name="Yu X."/>
            <person name="Zhu X."/>
            <person name="Wang Z.W."/>
            <person name="Zhao X."/>
            <person name="Zhong W.Y."/>
            <person name="Chen H."/>
            <person name="Yin W.L."/>
            <person name="Huang T."/>
            <person name="Niu S.C."/>
            <person name="Liu Z.J."/>
        </authorList>
    </citation>
    <scope>NUCLEOTIDE SEQUENCE [LARGE SCALE GENOMIC DNA]</scope>
    <source>
        <strain evidence="2">Lindl</strain>
    </source>
</reference>
<gene>
    <name evidence="2" type="ORF">IEQ34_006089</name>
</gene>
<evidence type="ECO:0000313" key="3">
    <source>
        <dbReference type="Proteomes" id="UP000775213"/>
    </source>
</evidence>
<proteinExistence type="predicted"/>